<dbReference type="Pfam" id="PF02805">
    <property type="entry name" value="Ada_Zn_binding"/>
    <property type="match status" value="1"/>
</dbReference>
<reference evidence="8" key="1">
    <citation type="submission" date="2021-01" db="EMBL/GenBank/DDBJ databases">
        <title>Genomic Encyclopedia of Type Strains, Phase IV (KMG-IV): sequencing the most valuable type-strain genomes for metagenomic binning, comparative biology and taxonomic classification.</title>
        <authorList>
            <person name="Goeker M."/>
        </authorList>
    </citation>
    <scope>NUCLEOTIDE SEQUENCE</scope>
    <source>
        <strain evidence="8">DSM 25523</strain>
    </source>
</reference>
<dbReference type="EMBL" id="JAFBEB010000009">
    <property type="protein sequence ID" value="MBM7591120.1"/>
    <property type="molecule type" value="Genomic_DNA"/>
</dbReference>
<name>A0A939BQ12_9BACL</name>
<keyword evidence="6" id="KW-0804">Transcription</keyword>
<dbReference type="SUPFAM" id="SSF57884">
    <property type="entry name" value="Ada DNA repair protein, N-terminal domain (N-Ada 10)"/>
    <property type="match status" value="1"/>
</dbReference>
<dbReference type="Pfam" id="PF12833">
    <property type="entry name" value="HTH_18"/>
    <property type="match status" value="1"/>
</dbReference>
<evidence type="ECO:0000256" key="2">
    <source>
        <dbReference type="ARBA" id="ARBA00022603"/>
    </source>
</evidence>
<accession>A0A939BQ12</accession>
<comment type="cofactor">
    <cofactor evidence="1">
        <name>Zn(2+)</name>
        <dbReference type="ChEBI" id="CHEBI:29105"/>
    </cofactor>
</comment>
<keyword evidence="2 8" id="KW-0489">Methyltransferase</keyword>
<dbReference type="Gene3D" id="3.40.10.10">
    <property type="entry name" value="DNA Methylphosphotriester Repair Domain"/>
    <property type="match status" value="1"/>
</dbReference>
<dbReference type="PANTHER" id="PTHR43280">
    <property type="entry name" value="ARAC-FAMILY TRANSCRIPTIONAL REGULATOR"/>
    <property type="match status" value="1"/>
</dbReference>
<organism evidence="8 9">
    <name type="scientific">Brevibacillus fulvus</name>
    <dbReference type="NCBI Taxonomy" id="1125967"/>
    <lineage>
        <taxon>Bacteria</taxon>
        <taxon>Bacillati</taxon>
        <taxon>Bacillota</taxon>
        <taxon>Bacilli</taxon>
        <taxon>Bacillales</taxon>
        <taxon>Paenibacillaceae</taxon>
        <taxon>Brevibacillus</taxon>
    </lineage>
</organism>
<sequence>MADPQLDFAELWEIFVSCDSSYDHLFYAAVTTTKIYCRPSCKSRKPKQTNVRFYRTRAQAEQAGFRACKRCRPDCDLSPQLELVTDALEYLMKHYRQKLVLQDIAEAVGVSPYHLERLFKQTTSLTPRQHLEKIRVDKAAYLLKKSKRSNLQICYEVGFQSPSNFYKAFRRLKQCSPAAYRKEHAEREEVVGG</sequence>
<evidence type="ECO:0000256" key="5">
    <source>
        <dbReference type="ARBA" id="ARBA00023159"/>
    </source>
</evidence>
<gene>
    <name evidence="8" type="ORF">JOD01_002746</name>
</gene>
<dbReference type="PIRSF" id="PIRSF000408">
    <property type="entry name" value="Alkyltransferas_AdaA"/>
    <property type="match status" value="1"/>
</dbReference>
<evidence type="ECO:0000313" key="9">
    <source>
        <dbReference type="Proteomes" id="UP000717624"/>
    </source>
</evidence>
<dbReference type="InterPro" id="IPR004026">
    <property type="entry name" value="Ada_DNA_repair_Zn-bd"/>
</dbReference>
<dbReference type="PANTHER" id="PTHR43280:SF2">
    <property type="entry name" value="HTH-TYPE TRANSCRIPTIONAL REGULATOR EXSA"/>
    <property type="match status" value="1"/>
</dbReference>
<dbReference type="RefSeq" id="WP_204518858.1">
    <property type="nucleotide sequence ID" value="NZ_BAABIN010000014.1"/>
</dbReference>
<dbReference type="InterPro" id="IPR009057">
    <property type="entry name" value="Homeodomain-like_sf"/>
</dbReference>
<evidence type="ECO:0000256" key="3">
    <source>
        <dbReference type="ARBA" id="ARBA00023015"/>
    </source>
</evidence>
<dbReference type="GO" id="GO:0008168">
    <property type="term" value="F:methyltransferase activity"/>
    <property type="evidence" value="ECO:0007669"/>
    <property type="project" value="UniProtKB-KW"/>
</dbReference>
<dbReference type="GO" id="GO:0032259">
    <property type="term" value="P:methylation"/>
    <property type="evidence" value="ECO:0007669"/>
    <property type="project" value="UniProtKB-KW"/>
</dbReference>
<dbReference type="GO" id="GO:0043565">
    <property type="term" value="F:sequence-specific DNA binding"/>
    <property type="evidence" value="ECO:0007669"/>
    <property type="project" value="InterPro"/>
</dbReference>
<keyword evidence="9" id="KW-1185">Reference proteome</keyword>
<evidence type="ECO:0000256" key="1">
    <source>
        <dbReference type="ARBA" id="ARBA00001947"/>
    </source>
</evidence>
<dbReference type="InterPro" id="IPR018060">
    <property type="entry name" value="HTH_AraC"/>
</dbReference>
<comment type="caution">
    <text evidence="8">The sequence shown here is derived from an EMBL/GenBank/DDBJ whole genome shotgun (WGS) entry which is preliminary data.</text>
</comment>
<keyword evidence="8" id="KW-0808">Transferase</keyword>
<dbReference type="GO" id="GO:0008270">
    <property type="term" value="F:zinc ion binding"/>
    <property type="evidence" value="ECO:0007669"/>
    <property type="project" value="InterPro"/>
</dbReference>
<proteinExistence type="predicted"/>
<dbReference type="InterPro" id="IPR035451">
    <property type="entry name" value="Ada-like_dom_sf"/>
</dbReference>
<evidence type="ECO:0000256" key="4">
    <source>
        <dbReference type="ARBA" id="ARBA00023125"/>
    </source>
</evidence>
<dbReference type="Gene3D" id="1.10.10.60">
    <property type="entry name" value="Homeodomain-like"/>
    <property type="match status" value="2"/>
</dbReference>
<dbReference type="GO" id="GO:0006281">
    <property type="term" value="P:DNA repair"/>
    <property type="evidence" value="ECO:0007669"/>
    <property type="project" value="InterPro"/>
</dbReference>
<protein>
    <submittedName>
        <fullName evidence="8">AraC family transcriptional regulator of adaptative response / methylphosphotriester-DNA alkyltransferase methyltransferase</fullName>
        <ecNumber evidence="8">2.1.1.-</ecNumber>
    </submittedName>
</protein>
<dbReference type="AlphaFoldDB" id="A0A939BQ12"/>
<dbReference type="InterPro" id="IPR016220">
    <property type="entry name" value="Me-P-triester_DNA_alkyl-Trfase"/>
</dbReference>
<keyword evidence="4" id="KW-0238">DNA-binding</keyword>
<evidence type="ECO:0000313" key="8">
    <source>
        <dbReference type="EMBL" id="MBM7591120.1"/>
    </source>
</evidence>
<dbReference type="PROSITE" id="PS01124">
    <property type="entry name" value="HTH_ARAC_FAMILY_2"/>
    <property type="match status" value="1"/>
</dbReference>
<evidence type="ECO:0000259" key="7">
    <source>
        <dbReference type="PROSITE" id="PS01124"/>
    </source>
</evidence>
<dbReference type="SMART" id="SM00342">
    <property type="entry name" value="HTH_ARAC"/>
    <property type="match status" value="1"/>
</dbReference>
<dbReference type="GO" id="GO:0003700">
    <property type="term" value="F:DNA-binding transcription factor activity"/>
    <property type="evidence" value="ECO:0007669"/>
    <property type="project" value="InterPro"/>
</dbReference>
<dbReference type="Proteomes" id="UP000717624">
    <property type="component" value="Unassembled WGS sequence"/>
</dbReference>
<evidence type="ECO:0000256" key="6">
    <source>
        <dbReference type="ARBA" id="ARBA00023163"/>
    </source>
</evidence>
<dbReference type="SUPFAM" id="SSF46689">
    <property type="entry name" value="Homeodomain-like"/>
    <property type="match status" value="2"/>
</dbReference>
<keyword evidence="3" id="KW-0805">Transcription regulation</keyword>
<feature type="domain" description="HTH araC/xylS-type" evidence="7">
    <location>
        <begin position="85"/>
        <end position="183"/>
    </location>
</feature>
<dbReference type="EC" id="2.1.1.-" evidence="8"/>
<keyword evidence="5" id="KW-0010">Activator</keyword>